<organism evidence="1 2">
    <name type="scientific">Mycolicibacterium chubuense (strain NBB4)</name>
    <name type="common">Mycobacterium chubuense</name>
    <dbReference type="NCBI Taxonomy" id="710421"/>
    <lineage>
        <taxon>Bacteria</taxon>
        <taxon>Bacillati</taxon>
        <taxon>Actinomycetota</taxon>
        <taxon>Actinomycetes</taxon>
        <taxon>Mycobacteriales</taxon>
        <taxon>Mycobacteriaceae</taxon>
        <taxon>Mycolicibacterium</taxon>
    </lineage>
</organism>
<dbReference type="Proteomes" id="UP000006057">
    <property type="component" value="Chromosome"/>
</dbReference>
<dbReference type="PATRIC" id="fig|710421.3.peg.2657"/>
<protein>
    <submittedName>
        <fullName evidence="1">Uncharacterized protein</fullName>
    </submittedName>
</protein>
<name>I4BJH5_MYCCN</name>
<proteinExistence type="predicted"/>
<dbReference type="AlphaFoldDB" id="I4BJH5"/>
<dbReference type="KEGG" id="mcb:Mycch_2665"/>
<dbReference type="STRING" id="710421.Mycch_2665"/>
<dbReference type="RefSeq" id="WP_014815910.1">
    <property type="nucleotide sequence ID" value="NC_018027.1"/>
</dbReference>
<keyword evidence="2" id="KW-1185">Reference proteome</keyword>
<evidence type="ECO:0000313" key="1">
    <source>
        <dbReference type="EMBL" id="AFM17432.1"/>
    </source>
</evidence>
<evidence type="ECO:0000313" key="2">
    <source>
        <dbReference type="Proteomes" id="UP000006057"/>
    </source>
</evidence>
<dbReference type="HOGENOM" id="CLU_1494663_0_0_11"/>
<accession>I4BJH5</accession>
<gene>
    <name evidence="1" type="ordered locus">Mycch_2665</name>
</gene>
<sequence>MNDIKPSNAAPTRFLRVETPGRCGTCSWHVETQGHHPQCTGGQVKPVAPPLFLKPGEYLLPWDDDDTIRRHQQLWEILRPVKPPGPQRVKSEPWFDATFDGVIEDVRKIQTRRNSRLFWAARRLGELAHYGHWDESECERALMDASAHWDDCEYWRRRSLATIKSGWKTGTSEPKDAGAK</sequence>
<dbReference type="OrthoDB" id="3218228at2"/>
<dbReference type="EMBL" id="CP003053">
    <property type="protein sequence ID" value="AFM17432.1"/>
    <property type="molecule type" value="Genomic_DNA"/>
</dbReference>
<reference evidence="1 2" key="1">
    <citation type="submission" date="2012-06" db="EMBL/GenBank/DDBJ databases">
        <title>Complete sequence of chromosome of Mycobacterium chubuense NBB4.</title>
        <authorList>
            <consortium name="US DOE Joint Genome Institute"/>
            <person name="Lucas S."/>
            <person name="Han J."/>
            <person name="Lapidus A."/>
            <person name="Cheng J.-F."/>
            <person name="Goodwin L."/>
            <person name="Pitluck S."/>
            <person name="Peters L."/>
            <person name="Mikhailova N."/>
            <person name="Teshima H."/>
            <person name="Detter J.C."/>
            <person name="Han C."/>
            <person name="Tapia R."/>
            <person name="Land M."/>
            <person name="Hauser L."/>
            <person name="Kyrpides N."/>
            <person name="Ivanova N."/>
            <person name="Pagani I."/>
            <person name="Mattes T."/>
            <person name="Holmes A."/>
            <person name="Rutledge P."/>
            <person name="Paulsen I."/>
            <person name="Coleman N."/>
            <person name="Woyke T."/>
        </authorList>
    </citation>
    <scope>NUCLEOTIDE SEQUENCE [LARGE SCALE GENOMIC DNA]</scope>
    <source>
        <strain evidence="1 2">NBB4</strain>
    </source>
</reference>